<dbReference type="CDD" id="cd00383">
    <property type="entry name" value="trans_reg_C"/>
    <property type="match status" value="1"/>
</dbReference>
<dbReference type="STRING" id="1196324.A374_14035"/>
<keyword evidence="5" id="KW-0804">Transcription</keyword>
<dbReference type="Gene3D" id="3.40.50.2300">
    <property type="match status" value="1"/>
</dbReference>
<evidence type="ECO:0000313" key="10">
    <source>
        <dbReference type="EMBL" id="EIT84817.1"/>
    </source>
</evidence>
<gene>
    <name evidence="10" type="ORF">A374_14035</name>
</gene>
<dbReference type="Pfam" id="PF00486">
    <property type="entry name" value="Trans_reg_C"/>
    <property type="match status" value="1"/>
</dbReference>
<feature type="domain" description="Response regulatory" evidence="8">
    <location>
        <begin position="2"/>
        <end position="115"/>
    </location>
</feature>
<evidence type="ECO:0000256" key="3">
    <source>
        <dbReference type="ARBA" id="ARBA00023015"/>
    </source>
</evidence>
<keyword evidence="4 7" id="KW-0238">DNA-binding</keyword>
<evidence type="ECO:0000313" key="11">
    <source>
        <dbReference type="Proteomes" id="UP000004080"/>
    </source>
</evidence>
<keyword evidence="3" id="KW-0805">Transcription regulation</keyword>
<reference evidence="10 11" key="1">
    <citation type="journal article" date="2012" name="J. Bacteriol.">
        <title>Genome of Bacillus macauensis ZFHKF-1, a Long-Chain-Forming Bacterium.</title>
        <authorList>
            <person name="Cai L."/>
            <person name="Zhang T."/>
        </authorList>
    </citation>
    <scope>NUCLEOTIDE SEQUENCE [LARGE SCALE GENOMIC DNA]</scope>
    <source>
        <strain evidence="10 11">ZFHKF-1</strain>
    </source>
</reference>
<evidence type="ECO:0000256" key="4">
    <source>
        <dbReference type="ARBA" id="ARBA00023125"/>
    </source>
</evidence>
<dbReference type="InterPro" id="IPR036388">
    <property type="entry name" value="WH-like_DNA-bd_sf"/>
</dbReference>
<dbReference type="Gene3D" id="1.10.10.10">
    <property type="entry name" value="Winged helix-like DNA-binding domain superfamily/Winged helix DNA-binding domain"/>
    <property type="match status" value="1"/>
</dbReference>
<evidence type="ECO:0000256" key="2">
    <source>
        <dbReference type="ARBA" id="ARBA00023012"/>
    </source>
</evidence>
<dbReference type="SMART" id="SM00448">
    <property type="entry name" value="REC"/>
    <property type="match status" value="1"/>
</dbReference>
<feature type="domain" description="OmpR/PhoB-type" evidence="9">
    <location>
        <begin position="127"/>
        <end position="223"/>
    </location>
</feature>
<dbReference type="PATRIC" id="fig|1196324.3.peg.2870"/>
<dbReference type="AlphaFoldDB" id="I8AGL0"/>
<dbReference type="FunFam" id="3.40.50.2300:FF:000001">
    <property type="entry name" value="DNA-binding response regulator PhoB"/>
    <property type="match status" value="1"/>
</dbReference>
<evidence type="ECO:0000259" key="8">
    <source>
        <dbReference type="PROSITE" id="PS50110"/>
    </source>
</evidence>
<dbReference type="PROSITE" id="PS51755">
    <property type="entry name" value="OMPR_PHOB"/>
    <property type="match status" value="1"/>
</dbReference>
<comment type="caution">
    <text evidence="10">The sequence shown here is derived from an EMBL/GenBank/DDBJ whole genome shotgun (WGS) entry which is preliminary data.</text>
</comment>
<evidence type="ECO:0000256" key="7">
    <source>
        <dbReference type="PROSITE-ProRule" id="PRU01091"/>
    </source>
</evidence>
<keyword evidence="1 6" id="KW-0597">Phosphoprotein</keyword>
<dbReference type="GO" id="GO:0032993">
    <property type="term" value="C:protein-DNA complex"/>
    <property type="evidence" value="ECO:0007669"/>
    <property type="project" value="TreeGrafter"/>
</dbReference>
<dbReference type="Proteomes" id="UP000004080">
    <property type="component" value="Unassembled WGS sequence"/>
</dbReference>
<dbReference type="Gene3D" id="6.10.250.690">
    <property type="match status" value="1"/>
</dbReference>
<name>I8AGL0_9BACL</name>
<proteinExistence type="predicted"/>
<feature type="modified residue" description="4-aspartylphosphate" evidence="6">
    <location>
        <position position="50"/>
    </location>
</feature>
<dbReference type="GO" id="GO:0000976">
    <property type="term" value="F:transcription cis-regulatory region binding"/>
    <property type="evidence" value="ECO:0007669"/>
    <property type="project" value="TreeGrafter"/>
</dbReference>
<dbReference type="CDD" id="cd17574">
    <property type="entry name" value="REC_OmpR"/>
    <property type="match status" value="1"/>
</dbReference>
<dbReference type="EMBL" id="AKKV01000030">
    <property type="protein sequence ID" value="EIT84817.1"/>
    <property type="molecule type" value="Genomic_DNA"/>
</dbReference>
<evidence type="ECO:0000256" key="1">
    <source>
        <dbReference type="ARBA" id="ARBA00022553"/>
    </source>
</evidence>
<dbReference type="PROSITE" id="PS50110">
    <property type="entry name" value="RESPONSE_REGULATORY"/>
    <property type="match status" value="1"/>
</dbReference>
<dbReference type="SUPFAM" id="SSF52172">
    <property type="entry name" value="CheY-like"/>
    <property type="match status" value="1"/>
</dbReference>
<keyword evidence="2" id="KW-0902">Two-component regulatory system</keyword>
<dbReference type="PANTHER" id="PTHR48111">
    <property type="entry name" value="REGULATOR OF RPOS"/>
    <property type="match status" value="1"/>
</dbReference>
<dbReference type="InterPro" id="IPR001867">
    <property type="entry name" value="OmpR/PhoB-type_DNA-bd"/>
</dbReference>
<dbReference type="InterPro" id="IPR039420">
    <property type="entry name" value="WalR-like"/>
</dbReference>
<keyword evidence="11" id="KW-1185">Reference proteome</keyword>
<dbReference type="PANTHER" id="PTHR48111:SF73">
    <property type="entry name" value="ALKALINE PHOSPHATASE SYNTHESIS TRANSCRIPTIONAL REGULATORY PROTEIN PHOP"/>
    <property type="match status" value="1"/>
</dbReference>
<evidence type="ECO:0000256" key="5">
    <source>
        <dbReference type="ARBA" id="ARBA00023163"/>
    </source>
</evidence>
<protein>
    <submittedName>
        <fullName evidence="10">DNA-binding response regulator</fullName>
    </submittedName>
</protein>
<dbReference type="GO" id="GO:0006355">
    <property type="term" value="P:regulation of DNA-templated transcription"/>
    <property type="evidence" value="ECO:0007669"/>
    <property type="project" value="InterPro"/>
</dbReference>
<dbReference type="InterPro" id="IPR011006">
    <property type="entry name" value="CheY-like_superfamily"/>
</dbReference>
<dbReference type="GO" id="GO:0000156">
    <property type="term" value="F:phosphorelay response regulator activity"/>
    <property type="evidence" value="ECO:0007669"/>
    <property type="project" value="TreeGrafter"/>
</dbReference>
<dbReference type="SMART" id="SM00862">
    <property type="entry name" value="Trans_reg_C"/>
    <property type="match status" value="1"/>
</dbReference>
<organism evidence="10 11">
    <name type="scientific">Fictibacillus macauensis ZFHKF-1</name>
    <dbReference type="NCBI Taxonomy" id="1196324"/>
    <lineage>
        <taxon>Bacteria</taxon>
        <taxon>Bacillati</taxon>
        <taxon>Bacillota</taxon>
        <taxon>Bacilli</taxon>
        <taxon>Bacillales</taxon>
        <taxon>Fictibacillaceae</taxon>
        <taxon>Fictibacillus</taxon>
    </lineage>
</organism>
<dbReference type="GO" id="GO:0005829">
    <property type="term" value="C:cytosol"/>
    <property type="evidence" value="ECO:0007669"/>
    <property type="project" value="TreeGrafter"/>
</dbReference>
<dbReference type="Pfam" id="PF00072">
    <property type="entry name" value="Response_reg"/>
    <property type="match status" value="1"/>
</dbReference>
<dbReference type="RefSeq" id="WP_007202885.1">
    <property type="nucleotide sequence ID" value="NZ_AKKV01000030.1"/>
</dbReference>
<evidence type="ECO:0000256" key="6">
    <source>
        <dbReference type="PROSITE-ProRule" id="PRU00169"/>
    </source>
</evidence>
<feature type="DNA-binding region" description="OmpR/PhoB-type" evidence="7">
    <location>
        <begin position="127"/>
        <end position="223"/>
    </location>
</feature>
<dbReference type="InterPro" id="IPR001789">
    <property type="entry name" value="Sig_transdc_resp-reg_receiver"/>
</dbReference>
<evidence type="ECO:0000259" key="9">
    <source>
        <dbReference type="PROSITE" id="PS51755"/>
    </source>
</evidence>
<dbReference type="eggNOG" id="COG0745">
    <property type="taxonomic scope" value="Bacteria"/>
</dbReference>
<dbReference type="OrthoDB" id="9790442at2"/>
<accession>I8AGL0</accession>
<sequence length="227" mass="26007">MKVLVIDDEESISHLIQLQLELEGYEVSTAMNGKQALQEVKKQPDAVILDLMLPDMSGYELLPKLRAENPDLPVLMLTAKNQTNDKIIGLQLGADDYMTKPFNSTELLLRIRNLLKRSSAELTMKSSDTLEAGGIRIVLHERKVWVNDEEVMMTFREFDLLCLLLKYPSRVFTRDELLEAVWGFEFIGHTRAVDIMIQRLRKKLGTYSQGIVSIYGVGYKWEESNVK</sequence>